<dbReference type="SUPFAM" id="SSF103473">
    <property type="entry name" value="MFS general substrate transporter"/>
    <property type="match status" value="1"/>
</dbReference>
<dbReference type="InterPro" id="IPR051068">
    <property type="entry name" value="MFS_Domain-Containing_Protein"/>
</dbReference>
<reference evidence="6 7" key="1">
    <citation type="submission" date="2022-12" db="EMBL/GenBank/DDBJ databases">
        <title>Chromosome-level genome of Tegillarca granosa.</title>
        <authorList>
            <person name="Kim J."/>
        </authorList>
    </citation>
    <scope>NUCLEOTIDE SEQUENCE [LARGE SCALE GENOMIC DNA]</scope>
    <source>
        <strain evidence="6">Teg-2019</strain>
        <tissue evidence="6">Adductor muscle</tissue>
    </source>
</reference>
<proteinExistence type="predicted"/>
<feature type="transmembrane region" description="Helical" evidence="5">
    <location>
        <begin position="306"/>
        <end position="332"/>
    </location>
</feature>
<keyword evidence="7" id="KW-1185">Reference proteome</keyword>
<dbReference type="Proteomes" id="UP001217089">
    <property type="component" value="Unassembled WGS sequence"/>
</dbReference>
<dbReference type="InterPro" id="IPR011701">
    <property type="entry name" value="MFS"/>
</dbReference>
<dbReference type="InterPro" id="IPR001958">
    <property type="entry name" value="Tet-R_TetA/multi-R_MdtG-like"/>
</dbReference>
<keyword evidence="4 5" id="KW-0472">Membrane</keyword>
<comment type="subcellular location">
    <subcellularLocation>
        <location evidence="1">Membrane</location>
        <topology evidence="1">Multi-pass membrane protein</topology>
    </subcellularLocation>
</comment>
<comment type="caution">
    <text evidence="6">The sequence shown here is derived from an EMBL/GenBank/DDBJ whole genome shotgun (WGS) entry which is preliminary data.</text>
</comment>
<gene>
    <name evidence="6" type="ORF">KUTeg_001762</name>
</gene>
<accession>A0ABQ9FWQ0</accession>
<evidence type="ECO:0000313" key="7">
    <source>
        <dbReference type="Proteomes" id="UP001217089"/>
    </source>
</evidence>
<keyword evidence="2 5" id="KW-0812">Transmembrane</keyword>
<dbReference type="Pfam" id="PF07690">
    <property type="entry name" value="MFS_1"/>
    <property type="match status" value="1"/>
</dbReference>
<dbReference type="PANTHER" id="PTHR23510:SF16">
    <property type="entry name" value="MAJOR FACILITATOR SUPERFAMILY (MFS) PROFILE DOMAIN-CONTAINING PROTEIN"/>
    <property type="match status" value="1"/>
</dbReference>
<dbReference type="Gene3D" id="1.20.1250.20">
    <property type="entry name" value="MFS general substrate transporter like domains"/>
    <property type="match status" value="1"/>
</dbReference>
<feature type="transmembrane region" description="Helical" evidence="5">
    <location>
        <begin position="376"/>
        <end position="400"/>
    </location>
</feature>
<dbReference type="EMBL" id="JARBDR010000141">
    <property type="protein sequence ID" value="KAJ8320175.1"/>
    <property type="molecule type" value="Genomic_DNA"/>
</dbReference>
<evidence type="ECO:0000256" key="2">
    <source>
        <dbReference type="ARBA" id="ARBA00022692"/>
    </source>
</evidence>
<protein>
    <recommendedName>
        <fullName evidence="8">Major facilitator superfamily domain-containing protein 8</fullName>
    </recommendedName>
</protein>
<sequence>MDKNNDSVVKMKKIRRQKRVSYVVLGFYFFMGGVEYAVILPSLWLYIHTKFGAGQWFLGLLLSAYSLAAMISGPLFGRWVDISRKPKLILVFSTFWEIGGNVMYFMGISPWFLFGSRLVSGTGAGGEAVILAEVARVTTEEERTGILSTLISVRQIGLLVGPGLNLFLRLANFNIGPFLVDKFSSPGAFMACVWLIETLLLLILYTDLHIIKEEEKQSENSVQAAPVSKTDHPDYATYSTNEDIQYDSIDQNITGNTSQNGYIQRDNSEQYKENEHHKINNDHVEQKVKQKLTWEFFKREYIREEIMALIAVQFISFFSQISLEVVSVLIMVRILSKRLKDRTMILIGLFTLVLANGWLCYFVPVSNPDTPSENIAPFAVGVILDMFALPFLVVCSVSLYSKLTAKETQAL</sequence>
<organism evidence="6 7">
    <name type="scientific">Tegillarca granosa</name>
    <name type="common">Malaysian cockle</name>
    <name type="synonym">Anadara granosa</name>
    <dbReference type="NCBI Taxonomy" id="220873"/>
    <lineage>
        <taxon>Eukaryota</taxon>
        <taxon>Metazoa</taxon>
        <taxon>Spiralia</taxon>
        <taxon>Lophotrochozoa</taxon>
        <taxon>Mollusca</taxon>
        <taxon>Bivalvia</taxon>
        <taxon>Autobranchia</taxon>
        <taxon>Pteriomorphia</taxon>
        <taxon>Arcoida</taxon>
        <taxon>Arcoidea</taxon>
        <taxon>Arcidae</taxon>
        <taxon>Tegillarca</taxon>
    </lineage>
</organism>
<evidence type="ECO:0000256" key="4">
    <source>
        <dbReference type="ARBA" id="ARBA00023136"/>
    </source>
</evidence>
<evidence type="ECO:0000256" key="5">
    <source>
        <dbReference type="SAM" id="Phobius"/>
    </source>
</evidence>
<name>A0ABQ9FWQ0_TEGGR</name>
<feature type="transmembrane region" description="Helical" evidence="5">
    <location>
        <begin position="88"/>
        <end position="113"/>
    </location>
</feature>
<dbReference type="PRINTS" id="PR01035">
    <property type="entry name" value="TCRTETA"/>
</dbReference>
<dbReference type="PANTHER" id="PTHR23510">
    <property type="entry name" value="INNER MEMBRANE TRANSPORT PROTEIN YAJR"/>
    <property type="match status" value="1"/>
</dbReference>
<feature type="transmembrane region" description="Helical" evidence="5">
    <location>
        <begin position="344"/>
        <end position="364"/>
    </location>
</feature>
<evidence type="ECO:0000256" key="1">
    <source>
        <dbReference type="ARBA" id="ARBA00004141"/>
    </source>
</evidence>
<feature type="transmembrane region" description="Helical" evidence="5">
    <location>
        <begin position="53"/>
        <end position="76"/>
    </location>
</feature>
<keyword evidence="3 5" id="KW-1133">Transmembrane helix</keyword>
<feature type="transmembrane region" description="Helical" evidence="5">
    <location>
        <begin position="20"/>
        <end position="47"/>
    </location>
</feature>
<evidence type="ECO:0000313" key="6">
    <source>
        <dbReference type="EMBL" id="KAJ8320175.1"/>
    </source>
</evidence>
<evidence type="ECO:0008006" key="8">
    <source>
        <dbReference type="Google" id="ProtNLM"/>
    </source>
</evidence>
<dbReference type="InterPro" id="IPR036259">
    <property type="entry name" value="MFS_trans_sf"/>
</dbReference>
<evidence type="ECO:0000256" key="3">
    <source>
        <dbReference type="ARBA" id="ARBA00022989"/>
    </source>
</evidence>